<accession>A0A7W1WRE1</accession>
<dbReference type="RefSeq" id="WP_181751920.1">
    <property type="nucleotide sequence ID" value="NZ_JACEIQ010000009.1"/>
</dbReference>
<dbReference type="Pfam" id="PF00480">
    <property type="entry name" value="ROK"/>
    <property type="match status" value="1"/>
</dbReference>
<dbReference type="EMBL" id="JACEIQ010000009">
    <property type="protein sequence ID" value="MBA4494680.1"/>
    <property type="molecule type" value="Genomic_DNA"/>
</dbReference>
<evidence type="ECO:0000313" key="3">
    <source>
        <dbReference type="Proteomes" id="UP000535491"/>
    </source>
</evidence>
<dbReference type="Proteomes" id="UP000535491">
    <property type="component" value="Unassembled WGS sequence"/>
</dbReference>
<sequence>MDFVVGVDLGGTNIVTGLLDREGNLKRTCKLPTEAHLGSSYVIEKIGKIIQSLLAEEQIDKSRVLAAGVGNPGFVDPVRGVSLFSANLGWKDVPVADKLRQQLEIPVFLDNDVRMYALGEALQGAGKGHDVVLGITLGTGIAAAIVDRGKLFYGGGYMAGEIGHIPMEGESTPCPCGVRGCLETVASATGIIRQVRAAIEGGRSSILQTWFESEDLSRITAADVTRAYDAGDPVAIEVLSHTGRLLGKGLSYAVSLLSPDAIVIGGGVAFAGERLFAPMKEELEHSVYHGYWERISIRTAELLDDAGVIGSALYAKQRMES</sequence>
<proteinExistence type="inferred from homology"/>
<dbReference type="PANTHER" id="PTHR18964:SF149">
    <property type="entry name" value="BIFUNCTIONAL UDP-N-ACETYLGLUCOSAMINE 2-EPIMERASE_N-ACETYLMANNOSAMINE KINASE"/>
    <property type="match status" value="1"/>
</dbReference>
<organism evidence="2 3">
    <name type="scientific">Paenactinomyces guangxiensis</name>
    <dbReference type="NCBI Taxonomy" id="1490290"/>
    <lineage>
        <taxon>Bacteria</taxon>
        <taxon>Bacillati</taxon>
        <taxon>Bacillota</taxon>
        <taxon>Bacilli</taxon>
        <taxon>Bacillales</taxon>
        <taxon>Thermoactinomycetaceae</taxon>
        <taxon>Paenactinomyces</taxon>
    </lineage>
</organism>
<comment type="caution">
    <text evidence="2">The sequence shown here is derived from an EMBL/GenBank/DDBJ whole genome shotgun (WGS) entry which is preliminary data.</text>
</comment>
<comment type="similarity">
    <text evidence="1">Belongs to the ROK (NagC/XylR) family.</text>
</comment>
<reference evidence="2 3" key="1">
    <citation type="submission" date="2020-07" db="EMBL/GenBank/DDBJ databases">
        <authorList>
            <person name="Feng H."/>
        </authorList>
    </citation>
    <scope>NUCLEOTIDE SEQUENCE [LARGE SCALE GENOMIC DNA]</scope>
    <source>
        <strain evidence="3">s-10</strain>
    </source>
</reference>
<dbReference type="Gene3D" id="3.30.420.40">
    <property type="match status" value="2"/>
</dbReference>
<dbReference type="SUPFAM" id="SSF53067">
    <property type="entry name" value="Actin-like ATPase domain"/>
    <property type="match status" value="1"/>
</dbReference>
<dbReference type="AlphaFoldDB" id="A0A7W1WRE1"/>
<evidence type="ECO:0000256" key="1">
    <source>
        <dbReference type="ARBA" id="ARBA00006479"/>
    </source>
</evidence>
<dbReference type="InterPro" id="IPR043129">
    <property type="entry name" value="ATPase_NBD"/>
</dbReference>
<gene>
    <name evidence="2" type="ORF">H1191_10220</name>
</gene>
<name>A0A7W1WRE1_9BACL</name>
<dbReference type="InterPro" id="IPR000600">
    <property type="entry name" value="ROK"/>
</dbReference>
<evidence type="ECO:0000313" key="2">
    <source>
        <dbReference type="EMBL" id="MBA4494680.1"/>
    </source>
</evidence>
<keyword evidence="3" id="KW-1185">Reference proteome</keyword>
<dbReference type="PANTHER" id="PTHR18964">
    <property type="entry name" value="ROK (REPRESSOR, ORF, KINASE) FAMILY"/>
    <property type="match status" value="1"/>
</dbReference>
<protein>
    <submittedName>
        <fullName evidence="2">ROK family protein</fullName>
    </submittedName>
</protein>